<keyword evidence="2" id="KW-1185">Reference proteome</keyword>
<evidence type="ECO:0000313" key="1">
    <source>
        <dbReference type="EMBL" id="GJT59097.1"/>
    </source>
</evidence>
<comment type="caution">
    <text evidence="1">The sequence shown here is derived from an EMBL/GenBank/DDBJ whole genome shotgun (WGS) entry which is preliminary data.</text>
</comment>
<reference evidence="1" key="1">
    <citation type="journal article" date="2022" name="Int. J. Mol. Sci.">
        <title>Draft Genome of Tanacetum Coccineum: Genomic Comparison of Closely Related Tanacetum-Family Plants.</title>
        <authorList>
            <person name="Yamashiro T."/>
            <person name="Shiraishi A."/>
            <person name="Nakayama K."/>
            <person name="Satake H."/>
        </authorList>
    </citation>
    <scope>NUCLEOTIDE SEQUENCE</scope>
</reference>
<accession>A0ABQ5F8M9</accession>
<proteinExistence type="predicted"/>
<sequence length="199" mass="23265">MVWLEICGELRSTTNYVHWEPMFILYCRRSMGEDYRIACEINMVALELNNVVIEKDQFLEELDSLSVRPVPAKTAEFLREIQAKDKETVEKLWILQREMELNARKKELFIEKLKGVVPQMLITELQYNAQSSDWIEVLCYYYQSAATVDRKFARQIYCLRGEIDVACKNRIALVEELEEVRSIVAPAKAAEFLRETAEG</sequence>
<gene>
    <name evidence="1" type="ORF">Tco_1002630</name>
</gene>
<dbReference type="Proteomes" id="UP001151760">
    <property type="component" value="Unassembled WGS sequence"/>
</dbReference>
<evidence type="ECO:0000313" key="2">
    <source>
        <dbReference type="Proteomes" id="UP001151760"/>
    </source>
</evidence>
<protein>
    <submittedName>
        <fullName evidence="1">Uncharacterized protein</fullName>
    </submittedName>
</protein>
<reference evidence="1" key="2">
    <citation type="submission" date="2022-01" db="EMBL/GenBank/DDBJ databases">
        <authorList>
            <person name="Yamashiro T."/>
            <person name="Shiraishi A."/>
            <person name="Satake H."/>
            <person name="Nakayama K."/>
        </authorList>
    </citation>
    <scope>NUCLEOTIDE SEQUENCE</scope>
</reference>
<dbReference type="EMBL" id="BQNB010017078">
    <property type="protein sequence ID" value="GJT59097.1"/>
    <property type="molecule type" value="Genomic_DNA"/>
</dbReference>
<name>A0ABQ5F8M9_9ASTR</name>
<organism evidence="1 2">
    <name type="scientific">Tanacetum coccineum</name>
    <dbReference type="NCBI Taxonomy" id="301880"/>
    <lineage>
        <taxon>Eukaryota</taxon>
        <taxon>Viridiplantae</taxon>
        <taxon>Streptophyta</taxon>
        <taxon>Embryophyta</taxon>
        <taxon>Tracheophyta</taxon>
        <taxon>Spermatophyta</taxon>
        <taxon>Magnoliopsida</taxon>
        <taxon>eudicotyledons</taxon>
        <taxon>Gunneridae</taxon>
        <taxon>Pentapetalae</taxon>
        <taxon>asterids</taxon>
        <taxon>campanulids</taxon>
        <taxon>Asterales</taxon>
        <taxon>Asteraceae</taxon>
        <taxon>Asteroideae</taxon>
        <taxon>Anthemideae</taxon>
        <taxon>Anthemidinae</taxon>
        <taxon>Tanacetum</taxon>
    </lineage>
</organism>